<name>A0A243A507_BACTU</name>
<dbReference type="Proteomes" id="UP000194860">
    <property type="component" value="Unassembled WGS sequence"/>
</dbReference>
<dbReference type="RefSeq" id="WP_088034529.1">
    <property type="nucleotide sequence ID" value="NZ_NFDG01000128.1"/>
</dbReference>
<evidence type="ECO:0000313" key="1">
    <source>
        <dbReference type="EMBL" id="OTY12404.1"/>
    </source>
</evidence>
<evidence type="ECO:0000313" key="2">
    <source>
        <dbReference type="Proteomes" id="UP000194860"/>
    </source>
</evidence>
<protein>
    <submittedName>
        <fullName evidence="1">Cytoplasmic protein</fullName>
    </submittedName>
</protein>
<reference evidence="1 2" key="1">
    <citation type="submission" date="2016-10" db="EMBL/GenBank/DDBJ databases">
        <title>Comparative genomics of Bacillus thuringiensis reveals a path to pathogens against multiple invertebrate hosts.</title>
        <authorList>
            <person name="Zheng J."/>
            <person name="Gao Q."/>
            <person name="Liu H."/>
            <person name="Peng D."/>
            <person name="Ruan L."/>
            <person name="Sun M."/>
        </authorList>
    </citation>
    <scope>NUCLEOTIDE SEQUENCE [LARGE SCALE GENOMIC DNA]</scope>
    <source>
        <strain evidence="1">BGSC 4BM1</strain>
    </source>
</reference>
<organism evidence="1 2">
    <name type="scientific">Bacillus thuringiensis serovar navarrensis</name>
    <dbReference type="NCBI Taxonomy" id="339658"/>
    <lineage>
        <taxon>Bacteria</taxon>
        <taxon>Bacillati</taxon>
        <taxon>Bacillota</taxon>
        <taxon>Bacilli</taxon>
        <taxon>Bacillales</taxon>
        <taxon>Bacillaceae</taxon>
        <taxon>Bacillus</taxon>
        <taxon>Bacillus cereus group</taxon>
    </lineage>
</organism>
<dbReference type="EMBL" id="NFDG01000128">
    <property type="protein sequence ID" value="OTY12404.1"/>
    <property type="molecule type" value="Genomic_DNA"/>
</dbReference>
<sequence>MINAIGIAVILSYDFNNKNTVYLNESNALIEIIESKKMVDYEGNPVIELTCKYSILLDRDIDCKSLDDYAGKVFPFLSSVVGRGLVRNENYRFSFTDTTVHKQPQPKHIKEIIEELLTK</sequence>
<proteinExistence type="predicted"/>
<dbReference type="AlphaFoldDB" id="A0A243A507"/>
<accession>A0A243A507</accession>
<comment type="caution">
    <text evidence="1">The sequence shown here is derived from an EMBL/GenBank/DDBJ whole genome shotgun (WGS) entry which is preliminary data.</text>
</comment>
<gene>
    <name evidence="1" type="ORF">BK732_27375</name>
</gene>